<dbReference type="InterPro" id="IPR036890">
    <property type="entry name" value="HATPase_C_sf"/>
</dbReference>
<evidence type="ECO:0000259" key="14">
    <source>
        <dbReference type="PROSITE" id="PS50113"/>
    </source>
</evidence>
<feature type="modified residue" description="4-aspartylphosphate" evidence="9">
    <location>
        <position position="1252"/>
    </location>
</feature>
<evidence type="ECO:0000256" key="2">
    <source>
        <dbReference type="ARBA" id="ARBA00012438"/>
    </source>
</evidence>
<keyword evidence="3 9" id="KW-0597">Phosphoprotein</keyword>
<dbReference type="Pfam" id="PF00072">
    <property type="entry name" value="Response_reg"/>
    <property type="match status" value="1"/>
</dbReference>
<dbReference type="SUPFAM" id="SSF52172">
    <property type="entry name" value="CheY-like"/>
    <property type="match status" value="1"/>
</dbReference>
<organism evidence="15 16">
    <name type="scientific">Gemmobacter denitrificans</name>
    <dbReference type="NCBI Taxonomy" id="3123040"/>
    <lineage>
        <taxon>Bacteria</taxon>
        <taxon>Pseudomonadati</taxon>
        <taxon>Pseudomonadota</taxon>
        <taxon>Alphaproteobacteria</taxon>
        <taxon>Rhodobacterales</taxon>
        <taxon>Paracoccaceae</taxon>
        <taxon>Gemmobacter</taxon>
    </lineage>
</organism>
<feature type="domain" description="PAS" evidence="13">
    <location>
        <begin position="557"/>
        <end position="628"/>
    </location>
</feature>
<comment type="caution">
    <text evidence="15">The sequence shown here is derived from an EMBL/GenBank/DDBJ whole genome shotgun (WGS) entry which is preliminary data.</text>
</comment>
<dbReference type="InterPro" id="IPR000014">
    <property type="entry name" value="PAS"/>
</dbReference>
<evidence type="ECO:0000256" key="8">
    <source>
        <dbReference type="ARBA" id="ARBA00023012"/>
    </source>
</evidence>
<dbReference type="InterPro" id="IPR029016">
    <property type="entry name" value="GAF-like_dom_sf"/>
</dbReference>
<dbReference type="SMART" id="SM00065">
    <property type="entry name" value="GAF"/>
    <property type="match status" value="2"/>
</dbReference>
<evidence type="ECO:0000256" key="6">
    <source>
        <dbReference type="ARBA" id="ARBA00022777"/>
    </source>
</evidence>
<dbReference type="InterPro" id="IPR003594">
    <property type="entry name" value="HATPase_dom"/>
</dbReference>
<evidence type="ECO:0000256" key="3">
    <source>
        <dbReference type="ARBA" id="ARBA00022553"/>
    </source>
</evidence>
<dbReference type="SMART" id="SM00091">
    <property type="entry name" value="PAS"/>
    <property type="match status" value="4"/>
</dbReference>
<evidence type="ECO:0000313" key="15">
    <source>
        <dbReference type="EMBL" id="MEH7829636.1"/>
    </source>
</evidence>
<dbReference type="Gene3D" id="3.40.50.2300">
    <property type="match status" value="1"/>
</dbReference>
<dbReference type="SUPFAM" id="SSF47384">
    <property type="entry name" value="Homodimeric domain of signal transducing histidine kinase"/>
    <property type="match status" value="1"/>
</dbReference>
<dbReference type="InterPro" id="IPR003661">
    <property type="entry name" value="HisK_dim/P_dom"/>
</dbReference>
<dbReference type="InterPro" id="IPR005467">
    <property type="entry name" value="His_kinase_dom"/>
</dbReference>
<dbReference type="SMART" id="SM00388">
    <property type="entry name" value="HisKA"/>
    <property type="match status" value="1"/>
</dbReference>
<accession>A0ABU8BY66</accession>
<dbReference type="Pfam" id="PF12860">
    <property type="entry name" value="PAS_7"/>
    <property type="match status" value="1"/>
</dbReference>
<dbReference type="SMART" id="SM00086">
    <property type="entry name" value="PAC"/>
    <property type="match status" value="3"/>
</dbReference>
<dbReference type="SUPFAM" id="SSF55781">
    <property type="entry name" value="GAF domain-like"/>
    <property type="match status" value="2"/>
</dbReference>
<name>A0ABU8BY66_9RHOB</name>
<dbReference type="PROSITE" id="PS50109">
    <property type="entry name" value="HIS_KIN"/>
    <property type="match status" value="1"/>
</dbReference>
<dbReference type="PROSITE" id="PS50112">
    <property type="entry name" value="PAS"/>
    <property type="match status" value="2"/>
</dbReference>
<evidence type="ECO:0000259" key="13">
    <source>
        <dbReference type="PROSITE" id="PS50112"/>
    </source>
</evidence>
<dbReference type="Gene3D" id="3.30.450.20">
    <property type="entry name" value="PAS domain"/>
    <property type="match status" value="4"/>
</dbReference>
<evidence type="ECO:0000256" key="1">
    <source>
        <dbReference type="ARBA" id="ARBA00000085"/>
    </source>
</evidence>
<feature type="region of interest" description="Disordered" evidence="10">
    <location>
        <begin position="1"/>
        <end position="22"/>
    </location>
</feature>
<evidence type="ECO:0000256" key="7">
    <source>
        <dbReference type="ARBA" id="ARBA00022840"/>
    </source>
</evidence>
<dbReference type="SUPFAM" id="SSF55785">
    <property type="entry name" value="PYP-like sensor domain (PAS domain)"/>
    <property type="match status" value="4"/>
</dbReference>
<feature type="domain" description="PAC" evidence="14">
    <location>
        <begin position="629"/>
        <end position="683"/>
    </location>
</feature>
<dbReference type="SMART" id="SM00448">
    <property type="entry name" value="REC"/>
    <property type="match status" value="1"/>
</dbReference>
<dbReference type="Pfam" id="PF02518">
    <property type="entry name" value="HATPase_c"/>
    <property type="match status" value="1"/>
</dbReference>
<dbReference type="InterPro" id="IPR011006">
    <property type="entry name" value="CheY-like_superfamily"/>
</dbReference>
<dbReference type="Gene3D" id="3.30.450.40">
    <property type="match status" value="2"/>
</dbReference>
<evidence type="ECO:0000313" key="16">
    <source>
        <dbReference type="Proteomes" id="UP001431963"/>
    </source>
</evidence>
<dbReference type="NCBIfam" id="TIGR00229">
    <property type="entry name" value="sensory_box"/>
    <property type="match status" value="2"/>
</dbReference>
<evidence type="ECO:0000259" key="12">
    <source>
        <dbReference type="PROSITE" id="PS50110"/>
    </source>
</evidence>
<feature type="domain" description="Histidine kinase" evidence="11">
    <location>
        <begin position="957"/>
        <end position="1181"/>
    </location>
</feature>
<dbReference type="CDD" id="cd00156">
    <property type="entry name" value="REC"/>
    <property type="match status" value="1"/>
</dbReference>
<feature type="domain" description="Response regulatory" evidence="12">
    <location>
        <begin position="1201"/>
        <end position="1314"/>
    </location>
</feature>
<dbReference type="InterPro" id="IPR036097">
    <property type="entry name" value="HisK_dim/P_sf"/>
</dbReference>
<gene>
    <name evidence="15" type="ORF">V6590_15890</name>
</gene>
<sequence>MNDPKSPVPSDNPVSRGRYERERRARAEAEAVLEAKSRELYETNQRLILETEAVRAALASTEALRQRESIALKESSILAEALTALSGKSSAAEAMHHLLQVLRIQFGVFDACYVQPQGEVIRISASARSEHAGVVLPVSASLLERSRRLASLAAVALARPLPAELDAVLATLVVPFALDGEESGALMLICKRADRFSARDQKTLERVAALAAQALLALREARRNALLVSLVEGKPVEAGDGVLDAPLEAVHRAFTRLTHMQGQVVGIQDGLLSASLREVDAAITRALGQMGQLTTTDRAYVFRLRPSGEFIDNTHEWCAPGIAPMRGMLQDIPAGMIDHWRAVFETGSEVAIPDVAALPESAPEKAILLEQGIRSLLAVPMTQDGRFVGFVGFDAVRSLRSFLPGEVHLIRSVAKVIAAILARRDAESELVMAHAETMTQRTRAGAVLAAMPDLLVELDPDGRFVAWHSGAISVPDELYRAFVGRRVEEVLSPDLAQLARRVLDDLAAGVSNVSEDFQFAIQPGKPRWWQLSASAVGSQGYLFVLRDITDARAQVAEISRLSEIVRRTTNLVVVTDAQRRIEWVNNAFEAVTGWSLDEVRGQVPGSFLQDEATDPATVQRLREALDAGEAVQAEILNRARDGREYWVALDVQPLRDENGNLQGFVAVETDVTENRRHAEALREAAEAAANARATLETAVETLQDGFVLYDSRDRLVICNSRYREIYARSAEVIQPGNSFETILRHGLACGEYAEAVGCEEEWLAHQLAEHRKPYSETEQQLADGRWLRIFEKATPDGGRVGLRVDITALKEAEKQALTDRATAMEASQDGIAITDAEGRFLYMNKAHLAMFGLTAESEVLGEPWSMLYAPEDAAWLVANAMPQLFSAGRWSGEIFGRAMDGRPVDQDVSLTLKADGGILCITRDISARRQEAAERDRLQDELEMAQRREIIAQMAAGLAHDFNNLLAAISGSAMLIAEAAQPGSSSEKGAHRIIAASDQAAALVRRMMKLGARSSDRQPLDLCGPLAEAAELVRASLRLPLRLTLDLPDRPMVALADPTDILQVVLNLAINARDAMEGWPGMITLALGPVTFEMLLGPFAIGTPDPARDYICLSVTDTGPGMSAELAAQIFRPHFSTKGDRGSGLGLAVVSSVVTANGGAVRLITAPGQGTRFEVLWPVGPTEGDGSALPEGLTGRLDGRTVLVVDDQPEVLSVLAAFLEAAGAEVAPSSDPSDVVGALADDPAVWDLLVTDYDMPGMNGADLARTARQIAPDLPVILVTALAGLAGRTEGLFDAVLSKPLDREALVRSAEAAILRKR</sequence>
<keyword evidence="7" id="KW-0067">ATP-binding</keyword>
<dbReference type="SUPFAM" id="SSF55874">
    <property type="entry name" value="ATPase domain of HSP90 chaperone/DNA topoisomerase II/histidine kinase"/>
    <property type="match status" value="1"/>
</dbReference>
<evidence type="ECO:0000256" key="10">
    <source>
        <dbReference type="SAM" id="MobiDB-lite"/>
    </source>
</evidence>
<dbReference type="RefSeq" id="WP_335424667.1">
    <property type="nucleotide sequence ID" value="NZ_JBALHR010000011.1"/>
</dbReference>
<dbReference type="InterPro" id="IPR000700">
    <property type="entry name" value="PAS-assoc_C"/>
</dbReference>
<dbReference type="PROSITE" id="PS50110">
    <property type="entry name" value="RESPONSE_REGULATORY"/>
    <property type="match status" value="1"/>
</dbReference>
<feature type="domain" description="PAS" evidence="13">
    <location>
        <begin position="816"/>
        <end position="872"/>
    </location>
</feature>
<dbReference type="Gene3D" id="3.30.565.10">
    <property type="entry name" value="Histidine kinase-like ATPase, C-terminal domain"/>
    <property type="match status" value="1"/>
</dbReference>
<dbReference type="PROSITE" id="PS50113">
    <property type="entry name" value="PAC"/>
    <property type="match status" value="1"/>
</dbReference>
<dbReference type="PANTHER" id="PTHR43065">
    <property type="entry name" value="SENSOR HISTIDINE KINASE"/>
    <property type="match status" value="1"/>
</dbReference>
<evidence type="ECO:0000259" key="11">
    <source>
        <dbReference type="PROSITE" id="PS50109"/>
    </source>
</evidence>
<dbReference type="CDD" id="cd00130">
    <property type="entry name" value="PAS"/>
    <property type="match status" value="3"/>
</dbReference>
<keyword evidence="4" id="KW-0808">Transferase</keyword>
<dbReference type="InterPro" id="IPR003018">
    <property type="entry name" value="GAF"/>
</dbReference>
<protein>
    <recommendedName>
        <fullName evidence="2">histidine kinase</fullName>
        <ecNumber evidence="2">2.7.13.3</ecNumber>
    </recommendedName>
</protein>
<dbReference type="Proteomes" id="UP001431963">
    <property type="component" value="Unassembled WGS sequence"/>
</dbReference>
<dbReference type="InterPro" id="IPR004358">
    <property type="entry name" value="Sig_transdc_His_kin-like_C"/>
</dbReference>
<dbReference type="InterPro" id="IPR001610">
    <property type="entry name" value="PAC"/>
</dbReference>
<dbReference type="InterPro" id="IPR001789">
    <property type="entry name" value="Sig_transdc_resp-reg_receiver"/>
</dbReference>
<dbReference type="EC" id="2.7.13.3" evidence="2"/>
<dbReference type="Pfam" id="PF00989">
    <property type="entry name" value="PAS"/>
    <property type="match status" value="1"/>
</dbReference>
<proteinExistence type="predicted"/>
<dbReference type="InterPro" id="IPR013767">
    <property type="entry name" value="PAS_fold"/>
</dbReference>
<dbReference type="PRINTS" id="PR00344">
    <property type="entry name" value="BCTRLSENSOR"/>
</dbReference>
<keyword evidence="8" id="KW-0902">Two-component regulatory system</keyword>
<keyword evidence="5" id="KW-0547">Nucleotide-binding</keyword>
<dbReference type="Pfam" id="PF01590">
    <property type="entry name" value="GAF"/>
    <property type="match status" value="1"/>
</dbReference>
<keyword evidence="6" id="KW-0418">Kinase</keyword>
<dbReference type="InterPro" id="IPR035965">
    <property type="entry name" value="PAS-like_dom_sf"/>
</dbReference>
<dbReference type="CDD" id="cd00082">
    <property type="entry name" value="HisKA"/>
    <property type="match status" value="1"/>
</dbReference>
<comment type="catalytic activity">
    <reaction evidence="1">
        <text>ATP + protein L-histidine = ADP + protein N-phospho-L-histidine.</text>
        <dbReference type="EC" id="2.7.13.3"/>
    </reaction>
</comment>
<reference evidence="15" key="1">
    <citation type="submission" date="2024-02" db="EMBL/GenBank/DDBJ databases">
        <title>Genome sequences of strain Gemmobacter sp. JM10B15.</title>
        <authorList>
            <person name="Zhang M."/>
        </authorList>
    </citation>
    <scope>NUCLEOTIDE SEQUENCE</scope>
    <source>
        <strain evidence="15">JM10B15</strain>
    </source>
</reference>
<dbReference type="SMART" id="SM00387">
    <property type="entry name" value="HATPase_c"/>
    <property type="match status" value="1"/>
</dbReference>
<dbReference type="Pfam" id="PF08448">
    <property type="entry name" value="PAS_4"/>
    <property type="match status" value="2"/>
</dbReference>
<keyword evidence="16" id="KW-1185">Reference proteome</keyword>
<evidence type="ECO:0000256" key="4">
    <source>
        <dbReference type="ARBA" id="ARBA00022679"/>
    </source>
</evidence>
<dbReference type="InterPro" id="IPR013656">
    <property type="entry name" value="PAS_4"/>
</dbReference>
<evidence type="ECO:0000256" key="9">
    <source>
        <dbReference type="PROSITE-ProRule" id="PRU00169"/>
    </source>
</evidence>
<evidence type="ECO:0000256" key="5">
    <source>
        <dbReference type="ARBA" id="ARBA00022741"/>
    </source>
</evidence>
<dbReference type="EMBL" id="JBALHR010000011">
    <property type="protein sequence ID" value="MEH7829636.1"/>
    <property type="molecule type" value="Genomic_DNA"/>
</dbReference>
<dbReference type="Gene3D" id="1.10.287.130">
    <property type="match status" value="1"/>
</dbReference>
<dbReference type="PANTHER" id="PTHR43065:SF46">
    <property type="entry name" value="C4-DICARBOXYLATE TRANSPORT SENSOR PROTEIN DCTB"/>
    <property type="match status" value="1"/>
</dbReference>